<dbReference type="Pfam" id="PF13530">
    <property type="entry name" value="SCP2_2"/>
    <property type="match status" value="1"/>
</dbReference>
<gene>
    <name evidence="3" type="ORF">ACFFN0_12435</name>
</gene>
<dbReference type="EMBL" id="JBHMAX010000023">
    <property type="protein sequence ID" value="MFB9732849.1"/>
    <property type="molecule type" value="Genomic_DNA"/>
</dbReference>
<evidence type="ECO:0000259" key="2">
    <source>
        <dbReference type="Pfam" id="PF17668"/>
    </source>
</evidence>
<dbReference type="InterPro" id="IPR036527">
    <property type="entry name" value="SCP2_sterol-bd_dom_sf"/>
</dbReference>
<dbReference type="PANTHER" id="PTHR37817">
    <property type="entry name" value="N-ACETYLTRANSFERASE EIS"/>
    <property type="match status" value="1"/>
</dbReference>
<sequence length="437" mass="47299">MDIDARLIDLTPEDLARVQELDTTVWFEVVPGTRPEELVEHLDLRHARALERTGPPLPGEPGRDRPPLVGIYSAYDLQLTVPGPEDGLRTVPMDGLTWVGVHPDARRQGMLTRMMRDHLHRVHDRGEAAVAGLHASEPAIYGRYGYGAASLDVKLVLSRGQELRVPDELAAAAETVDTHLVTLPTPEGAAALHEAHRACAATNVGAVTRPDAFAGSWFRDVPKARGSKEPRRLLLARRDGVPTGYAVLRRESRWEDETPRSAVDVAELGATDHASLLALVRRLVDLDLTTKVTLWGRSVDDPVLWWSGGPRSVGVRAIDSLWLRLVDLPRALTERGYAVSAPLDLVLEVVDDLCPWNAGRWRFAVDGSGTATCERAADGDEPDVVLPVAALGAAYAGGRTVAAQVPTLGVRELRAGAVGRLSRAMRADTEPVGAIGF</sequence>
<evidence type="ECO:0000259" key="1">
    <source>
        <dbReference type="Pfam" id="PF13530"/>
    </source>
</evidence>
<dbReference type="NCBIfam" id="NF002367">
    <property type="entry name" value="PRK01346.1-4"/>
    <property type="match status" value="1"/>
</dbReference>
<dbReference type="InterPro" id="IPR041380">
    <property type="entry name" value="Acetyltransf_17"/>
</dbReference>
<evidence type="ECO:0000313" key="3">
    <source>
        <dbReference type="EMBL" id="MFB9732849.1"/>
    </source>
</evidence>
<dbReference type="SUPFAM" id="SSF55729">
    <property type="entry name" value="Acyl-CoA N-acyltransferases (Nat)"/>
    <property type="match status" value="1"/>
</dbReference>
<dbReference type="RefSeq" id="WP_141338397.1">
    <property type="nucleotide sequence ID" value="NZ_JBHMAX010000023.1"/>
</dbReference>
<keyword evidence="3" id="KW-0012">Acyltransferase</keyword>
<comment type="caution">
    <text evidence="3">The sequence shown here is derived from an EMBL/GenBank/DDBJ whole genome shotgun (WGS) entry which is preliminary data.</text>
</comment>
<dbReference type="GO" id="GO:0016746">
    <property type="term" value="F:acyltransferase activity"/>
    <property type="evidence" value="ECO:0007669"/>
    <property type="project" value="UniProtKB-KW"/>
</dbReference>
<reference evidence="3 4" key="1">
    <citation type="submission" date="2024-09" db="EMBL/GenBank/DDBJ databases">
        <authorList>
            <person name="Sun Q."/>
            <person name="Mori K."/>
        </authorList>
    </citation>
    <scope>NUCLEOTIDE SEQUENCE [LARGE SCALE GENOMIC DNA]</scope>
    <source>
        <strain evidence="3 4">JCM 12763</strain>
    </source>
</reference>
<dbReference type="InterPro" id="IPR051554">
    <property type="entry name" value="Acetyltransferase_Eis"/>
</dbReference>
<feature type="domain" description="Enhanced intracellular survival protein" evidence="1">
    <location>
        <begin position="328"/>
        <end position="431"/>
    </location>
</feature>
<keyword evidence="3" id="KW-0808">Transferase</keyword>
<keyword evidence="4" id="KW-1185">Reference proteome</keyword>
<dbReference type="InterPro" id="IPR025559">
    <property type="entry name" value="Eis_dom"/>
</dbReference>
<dbReference type="Gene3D" id="3.40.630.30">
    <property type="match status" value="2"/>
</dbReference>
<evidence type="ECO:0000313" key="4">
    <source>
        <dbReference type="Proteomes" id="UP001589613"/>
    </source>
</evidence>
<organism evidence="3 4">
    <name type="scientific">Ornithinimicrobium kibberense</name>
    <dbReference type="NCBI Taxonomy" id="282060"/>
    <lineage>
        <taxon>Bacteria</taxon>
        <taxon>Bacillati</taxon>
        <taxon>Actinomycetota</taxon>
        <taxon>Actinomycetes</taxon>
        <taxon>Micrococcales</taxon>
        <taxon>Ornithinimicrobiaceae</taxon>
        <taxon>Ornithinimicrobium</taxon>
    </lineage>
</organism>
<dbReference type="InterPro" id="IPR016181">
    <property type="entry name" value="Acyl_CoA_acyltransferase"/>
</dbReference>
<name>A0ABV5V4X3_9MICO</name>
<accession>A0ABV5V4X3</accession>
<dbReference type="Gene3D" id="3.30.1050.10">
    <property type="entry name" value="SCP2 sterol-binding domain"/>
    <property type="match status" value="1"/>
</dbReference>
<dbReference type="EC" id="2.3.1.-" evidence="3"/>
<dbReference type="Pfam" id="PF17668">
    <property type="entry name" value="Acetyltransf_17"/>
    <property type="match status" value="1"/>
</dbReference>
<dbReference type="Pfam" id="PF13527">
    <property type="entry name" value="Acetyltransf_9"/>
    <property type="match status" value="1"/>
</dbReference>
<dbReference type="PANTHER" id="PTHR37817:SF1">
    <property type="entry name" value="N-ACETYLTRANSFERASE EIS"/>
    <property type="match status" value="1"/>
</dbReference>
<protein>
    <submittedName>
        <fullName evidence="3">GNAT family N-acetyltransferase</fullName>
        <ecNumber evidence="3">2.3.1.-</ecNumber>
    </submittedName>
</protein>
<proteinExistence type="predicted"/>
<feature type="domain" description="Eis-like acetyltransferase" evidence="2">
    <location>
        <begin position="205"/>
        <end position="314"/>
    </location>
</feature>
<dbReference type="Proteomes" id="UP001589613">
    <property type="component" value="Unassembled WGS sequence"/>
</dbReference>
<dbReference type="SUPFAM" id="SSF55718">
    <property type="entry name" value="SCP-like"/>
    <property type="match status" value="1"/>
</dbReference>